<reference evidence="1" key="1">
    <citation type="submission" date="2013-05" db="EMBL/GenBank/DDBJ databases">
        <authorList>
            <person name="Yim A.K.Y."/>
            <person name="Chan T.F."/>
            <person name="Ji K.M."/>
            <person name="Liu X.Y."/>
            <person name="Zhou J.W."/>
            <person name="Li R.Q."/>
            <person name="Yang K.Y."/>
            <person name="Li J."/>
            <person name="Li M."/>
            <person name="Law P.T.W."/>
            <person name="Wu Y.L."/>
            <person name="Cai Z.L."/>
            <person name="Qin H."/>
            <person name="Bao Y."/>
            <person name="Leung R.K.K."/>
            <person name="Ng P.K.S."/>
            <person name="Zou J."/>
            <person name="Zhong X.J."/>
            <person name="Ran P.X."/>
            <person name="Zhong N.S."/>
            <person name="Liu Z.G."/>
            <person name="Tsui S.K.W."/>
        </authorList>
    </citation>
    <scope>NUCLEOTIDE SEQUENCE</scope>
    <source>
        <strain evidence="1">Derf</strain>
        <tissue evidence="1">Whole organism</tissue>
    </source>
</reference>
<sequence>MLIKPQLEKRPLNQTLNHSDSIASCSIVLNFYVRTT</sequence>
<reference evidence="1" key="2">
    <citation type="journal article" date="2022" name="Res Sq">
        <title>Comparative Genomics Reveals Insights into the Divergent Evolution of Astigmatic Mites and Household Pest Adaptations.</title>
        <authorList>
            <person name="Xiong Q."/>
            <person name="Wan A.T.-Y."/>
            <person name="Liu X.-Y."/>
            <person name="Fung C.S.-H."/>
            <person name="Xiao X."/>
            <person name="Malainual N."/>
            <person name="Hou J."/>
            <person name="Wang L."/>
            <person name="Wang M."/>
            <person name="Yang K."/>
            <person name="Cui Y."/>
            <person name="Leung E."/>
            <person name="Nong W."/>
            <person name="Shin S.-K."/>
            <person name="Au S."/>
            <person name="Jeong K.Y."/>
            <person name="Chew F.T."/>
            <person name="Hui J."/>
            <person name="Leung T.F."/>
            <person name="Tungtrongchitr A."/>
            <person name="Zhong N."/>
            <person name="Liu Z."/>
            <person name="Tsui S."/>
        </authorList>
    </citation>
    <scope>NUCLEOTIDE SEQUENCE</scope>
    <source>
        <strain evidence="1">Derf</strain>
        <tissue evidence="1">Whole organism</tissue>
    </source>
</reference>
<organism evidence="1 2">
    <name type="scientific">Dermatophagoides farinae</name>
    <name type="common">American house dust mite</name>
    <dbReference type="NCBI Taxonomy" id="6954"/>
    <lineage>
        <taxon>Eukaryota</taxon>
        <taxon>Metazoa</taxon>
        <taxon>Ecdysozoa</taxon>
        <taxon>Arthropoda</taxon>
        <taxon>Chelicerata</taxon>
        <taxon>Arachnida</taxon>
        <taxon>Acari</taxon>
        <taxon>Acariformes</taxon>
        <taxon>Sarcoptiformes</taxon>
        <taxon>Astigmata</taxon>
        <taxon>Psoroptidia</taxon>
        <taxon>Analgoidea</taxon>
        <taxon>Pyroglyphidae</taxon>
        <taxon>Dermatophagoidinae</taxon>
        <taxon>Dermatophagoides</taxon>
    </lineage>
</organism>
<evidence type="ECO:0000313" key="2">
    <source>
        <dbReference type="Proteomes" id="UP000790347"/>
    </source>
</evidence>
<protein>
    <submittedName>
        <fullName evidence="1">Uncharacterized protein</fullName>
    </submittedName>
</protein>
<keyword evidence="2" id="KW-1185">Reference proteome</keyword>
<proteinExistence type="predicted"/>
<accession>A0A922HYW7</accession>
<dbReference type="AlphaFoldDB" id="A0A922HYW7"/>
<comment type="caution">
    <text evidence="1">The sequence shown here is derived from an EMBL/GenBank/DDBJ whole genome shotgun (WGS) entry which is preliminary data.</text>
</comment>
<gene>
    <name evidence="1" type="ORF">DERF_006610</name>
</gene>
<name>A0A922HYW7_DERFA</name>
<dbReference type="Proteomes" id="UP000790347">
    <property type="component" value="Unassembled WGS sequence"/>
</dbReference>
<dbReference type="EMBL" id="ASGP02000003">
    <property type="protein sequence ID" value="KAH9515835.1"/>
    <property type="molecule type" value="Genomic_DNA"/>
</dbReference>
<evidence type="ECO:0000313" key="1">
    <source>
        <dbReference type="EMBL" id="KAH9515835.1"/>
    </source>
</evidence>